<dbReference type="EMBL" id="CAJPDS010000035">
    <property type="protein sequence ID" value="CAF9924299.1"/>
    <property type="molecule type" value="Genomic_DNA"/>
</dbReference>
<feature type="region of interest" description="Disordered" evidence="3">
    <location>
        <begin position="103"/>
        <end position="187"/>
    </location>
</feature>
<keyword evidence="1" id="KW-0677">Repeat</keyword>
<keyword evidence="2" id="KW-0802">TPR repeat</keyword>
<dbReference type="GO" id="GO:0034080">
    <property type="term" value="P:CENP-A containing chromatin assembly"/>
    <property type="evidence" value="ECO:0007669"/>
    <property type="project" value="TreeGrafter"/>
</dbReference>
<sequence>MANASEAQDGHSPRGETAIPDYETSKQFARLDDLKAQATLKYAMKDYNAAVELYSQATELQATINGEMAAENADLLYAYGRCLYHVAVANSDVLGSKVAGETLQDGQSRSTGRKRKDTTSTDQQRVDEELVTKVLETNEGLVDSAKESGEEGKPFFQFTGDENFDDSEYEDQSASGDGQYSEPADEDDDFVNAYEVLDLARILLSKRLKEAPAGKGKETGLSAIARQLKERLADTHDLQAEISLEGERFPNAVIDLKAALELKEEIYPPASSLIAEAHYKLSLALEFSSVTQPKNDGGVVEGGEATIDEAMREEAAKEMEAAITSCQLRIEQEEASIGGDSATPRFPDKPEITQADIDEVKELVRDMQQRLLELRQPPVSINDPTGTGAVDGANPLSGILGSILGESYNAQKTRIEEASKGAKDLTGLVKRKKASTAPSPQPVAGDAPKPNGKRKVDFDEEVIEVGTGKKTKLSDSEEEMTAPLRSS</sequence>
<organism evidence="5 6">
    <name type="scientific">Heterodermia speciosa</name>
    <dbReference type="NCBI Taxonomy" id="116794"/>
    <lineage>
        <taxon>Eukaryota</taxon>
        <taxon>Fungi</taxon>
        <taxon>Dikarya</taxon>
        <taxon>Ascomycota</taxon>
        <taxon>Pezizomycotina</taxon>
        <taxon>Lecanoromycetes</taxon>
        <taxon>OSLEUM clade</taxon>
        <taxon>Lecanoromycetidae</taxon>
        <taxon>Caliciales</taxon>
        <taxon>Physciaceae</taxon>
        <taxon>Heterodermia</taxon>
    </lineage>
</organism>
<feature type="compositionally biased region" description="Acidic residues" evidence="3">
    <location>
        <begin position="162"/>
        <end position="171"/>
    </location>
</feature>
<comment type="caution">
    <text evidence="5">The sequence shown here is derived from an EMBL/GenBank/DDBJ whole genome shotgun (WGS) entry which is preliminary data.</text>
</comment>
<evidence type="ECO:0000313" key="6">
    <source>
        <dbReference type="Proteomes" id="UP000664521"/>
    </source>
</evidence>
<proteinExistence type="predicted"/>
<evidence type="ECO:0000259" key="4">
    <source>
        <dbReference type="Pfam" id="PF10516"/>
    </source>
</evidence>
<keyword evidence="6" id="KW-1185">Reference proteome</keyword>
<dbReference type="Proteomes" id="UP000664521">
    <property type="component" value="Unassembled WGS sequence"/>
</dbReference>
<reference evidence="5" key="1">
    <citation type="submission" date="2021-03" db="EMBL/GenBank/DDBJ databases">
        <authorList>
            <person name="Tagirdzhanova G."/>
        </authorList>
    </citation>
    <scope>NUCLEOTIDE SEQUENCE</scope>
</reference>
<protein>
    <recommendedName>
        <fullName evidence="4">Tetratricopeptide SHNi-TPR domain-containing protein</fullName>
    </recommendedName>
</protein>
<dbReference type="Gene3D" id="1.25.40.10">
    <property type="entry name" value="Tetratricopeptide repeat domain"/>
    <property type="match status" value="1"/>
</dbReference>
<feature type="region of interest" description="Disordered" evidence="3">
    <location>
        <begin position="1"/>
        <end position="22"/>
    </location>
</feature>
<accession>A0A8H3FIY5</accession>
<dbReference type="AlphaFoldDB" id="A0A8H3FIY5"/>
<evidence type="ECO:0000256" key="2">
    <source>
        <dbReference type="ARBA" id="ARBA00022803"/>
    </source>
</evidence>
<dbReference type="PANTHER" id="PTHR15081">
    <property type="entry name" value="NUCLEAR AUTOANTIGENIC SPERM PROTEIN NASP -RELATED"/>
    <property type="match status" value="1"/>
</dbReference>
<evidence type="ECO:0000313" key="5">
    <source>
        <dbReference type="EMBL" id="CAF9924299.1"/>
    </source>
</evidence>
<dbReference type="InterPro" id="IPR011990">
    <property type="entry name" value="TPR-like_helical_dom_sf"/>
</dbReference>
<dbReference type="Pfam" id="PF10516">
    <property type="entry name" value="SHNi-TPR"/>
    <property type="match status" value="1"/>
</dbReference>
<dbReference type="GO" id="GO:0005654">
    <property type="term" value="C:nucleoplasm"/>
    <property type="evidence" value="ECO:0007669"/>
    <property type="project" value="TreeGrafter"/>
</dbReference>
<dbReference type="GO" id="GO:0042393">
    <property type="term" value="F:histone binding"/>
    <property type="evidence" value="ECO:0007669"/>
    <property type="project" value="TreeGrafter"/>
</dbReference>
<dbReference type="GO" id="GO:0006335">
    <property type="term" value="P:DNA replication-dependent chromatin assembly"/>
    <property type="evidence" value="ECO:0007669"/>
    <property type="project" value="TreeGrafter"/>
</dbReference>
<dbReference type="InterPro" id="IPR051730">
    <property type="entry name" value="NASP-like"/>
</dbReference>
<evidence type="ECO:0000256" key="3">
    <source>
        <dbReference type="SAM" id="MobiDB-lite"/>
    </source>
</evidence>
<feature type="domain" description="Tetratricopeptide SHNi-TPR" evidence="4">
    <location>
        <begin position="233"/>
        <end position="269"/>
    </location>
</feature>
<name>A0A8H3FIY5_9LECA</name>
<dbReference type="InterPro" id="IPR019544">
    <property type="entry name" value="Tetratricopeptide_SHNi-TPR_dom"/>
</dbReference>
<gene>
    <name evidence="5" type="ORF">HETSPECPRED_005560</name>
</gene>
<feature type="compositionally biased region" description="Basic and acidic residues" evidence="3">
    <location>
        <begin position="144"/>
        <end position="153"/>
    </location>
</feature>
<dbReference type="PANTHER" id="PTHR15081:SF1">
    <property type="entry name" value="NUCLEAR AUTOANTIGENIC SPERM PROTEIN"/>
    <property type="match status" value="1"/>
</dbReference>
<dbReference type="OrthoDB" id="5587616at2759"/>
<evidence type="ECO:0000256" key="1">
    <source>
        <dbReference type="ARBA" id="ARBA00022737"/>
    </source>
</evidence>
<feature type="region of interest" description="Disordered" evidence="3">
    <location>
        <begin position="419"/>
        <end position="487"/>
    </location>
</feature>